<comment type="caution">
    <text evidence="2">The sequence shown here is derived from an EMBL/GenBank/DDBJ whole genome shotgun (WGS) entry which is preliminary data.</text>
</comment>
<dbReference type="Proteomes" id="UP000729402">
    <property type="component" value="Unassembled WGS sequence"/>
</dbReference>
<reference evidence="2" key="2">
    <citation type="submission" date="2021-02" db="EMBL/GenBank/DDBJ databases">
        <authorList>
            <person name="Kimball J.A."/>
            <person name="Haas M.W."/>
            <person name="Macchietto M."/>
            <person name="Kono T."/>
            <person name="Duquette J."/>
            <person name="Shao M."/>
        </authorList>
    </citation>
    <scope>NUCLEOTIDE SEQUENCE</scope>
    <source>
        <tissue evidence="2">Fresh leaf tissue</tissue>
    </source>
</reference>
<feature type="region of interest" description="Disordered" evidence="1">
    <location>
        <begin position="1"/>
        <end position="22"/>
    </location>
</feature>
<feature type="compositionally biased region" description="Polar residues" evidence="1">
    <location>
        <begin position="1"/>
        <end position="18"/>
    </location>
</feature>
<protein>
    <submittedName>
        <fullName evidence="2">Uncharacterized protein</fullName>
    </submittedName>
</protein>
<evidence type="ECO:0000313" key="3">
    <source>
        <dbReference type="Proteomes" id="UP000729402"/>
    </source>
</evidence>
<keyword evidence="3" id="KW-1185">Reference proteome</keyword>
<gene>
    <name evidence="2" type="ORF">GUJ93_ZPchr0009g1373</name>
</gene>
<organism evidence="2 3">
    <name type="scientific">Zizania palustris</name>
    <name type="common">Northern wild rice</name>
    <dbReference type="NCBI Taxonomy" id="103762"/>
    <lineage>
        <taxon>Eukaryota</taxon>
        <taxon>Viridiplantae</taxon>
        <taxon>Streptophyta</taxon>
        <taxon>Embryophyta</taxon>
        <taxon>Tracheophyta</taxon>
        <taxon>Spermatophyta</taxon>
        <taxon>Magnoliopsida</taxon>
        <taxon>Liliopsida</taxon>
        <taxon>Poales</taxon>
        <taxon>Poaceae</taxon>
        <taxon>BOP clade</taxon>
        <taxon>Oryzoideae</taxon>
        <taxon>Oryzeae</taxon>
        <taxon>Zizaniinae</taxon>
        <taxon>Zizania</taxon>
    </lineage>
</organism>
<sequence length="116" mass="13075">MAARNSSTHASQNSNIQLDNHHGDQLPIKYKVEPFEVHGLLDILPLFPQDYNRGFHLLGSSHSPGPGVPSSRAWKWKQEDRYTKCFTLPPLYGLVQHNGHKLRPEPVRNPQGDDGS</sequence>
<reference evidence="2" key="1">
    <citation type="journal article" date="2021" name="bioRxiv">
        <title>Whole Genome Assembly and Annotation of Northern Wild Rice, Zizania palustris L., Supports a Whole Genome Duplication in the Zizania Genus.</title>
        <authorList>
            <person name="Haas M."/>
            <person name="Kono T."/>
            <person name="Macchietto M."/>
            <person name="Millas R."/>
            <person name="McGilp L."/>
            <person name="Shao M."/>
            <person name="Duquette J."/>
            <person name="Hirsch C.N."/>
            <person name="Kimball J."/>
        </authorList>
    </citation>
    <scope>NUCLEOTIDE SEQUENCE</scope>
    <source>
        <tissue evidence="2">Fresh leaf tissue</tissue>
    </source>
</reference>
<name>A0A8J5RNM7_ZIZPA</name>
<accession>A0A8J5RNM7</accession>
<evidence type="ECO:0000313" key="2">
    <source>
        <dbReference type="EMBL" id="KAG8049544.1"/>
    </source>
</evidence>
<dbReference type="AlphaFoldDB" id="A0A8J5RNM7"/>
<proteinExistence type="predicted"/>
<feature type="region of interest" description="Disordered" evidence="1">
    <location>
        <begin position="97"/>
        <end position="116"/>
    </location>
</feature>
<evidence type="ECO:0000256" key="1">
    <source>
        <dbReference type="SAM" id="MobiDB-lite"/>
    </source>
</evidence>
<dbReference type="EMBL" id="JAAALK010000289">
    <property type="protein sequence ID" value="KAG8049544.1"/>
    <property type="molecule type" value="Genomic_DNA"/>
</dbReference>